<dbReference type="EMBL" id="SJPL01000001">
    <property type="protein sequence ID" value="TWT69362.1"/>
    <property type="molecule type" value="Genomic_DNA"/>
</dbReference>
<keyword evidence="2" id="KW-1185">Reference proteome</keyword>
<proteinExistence type="predicted"/>
<protein>
    <submittedName>
        <fullName evidence="1">Uncharacterized protein</fullName>
    </submittedName>
</protein>
<evidence type="ECO:0000313" key="1">
    <source>
        <dbReference type="EMBL" id="TWT69362.1"/>
    </source>
</evidence>
<sequence length="82" mass="9205">MPKKTVFPSVKNHVLGPEGRTFKSCRPDYVEKRRFSYSRYRILDLPLDGRACGVFKVAKTVDTVLASEEKDRGAAKHCGCGE</sequence>
<dbReference type="Proteomes" id="UP000317238">
    <property type="component" value="Unassembled WGS sequence"/>
</dbReference>
<organism evidence="1 2">
    <name type="scientific">Crateriforma conspicua</name>
    <dbReference type="NCBI Taxonomy" id="2527996"/>
    <lineage>
        <taxon>Bacteria</taxon>
        <taxon>Pseudomonadati</taxon>
        <taxon>Planctomycetota</taxon>
        <taxon>Planctomycetia</taxon>
        <taxon>Planctomycetales</taxon>
        <taxon>Planctomycetaceae</taxon>
        <taxon>Crateriforma</taxon>
    </lineage>
</organism>
<name>A0A5C5Y7N0_9PLAN</name>
<dbReference type="AlphaFoldDB" id="A0A5C5Y7N0"/>
<comment type="caution">
    <text evidence="1">The sequence shown here is derived from an EMBL/GenBank/DDBJ whole genome shotgun (WGS) entry which is preliminary data.</text>
</comment>
<reference evidence="1 2" key="1">
    <citation type="submission" date="2019-02" db="EMBL/GenBank/DDBJ databases">
        <title>Deep-cultivation of Planctomycetes and their phenomic and genomic characterization uncovers novel biology.</title>
        <authorList>
            <person name="Wiegand S."/>
            <person name="Jogler M."/>
            <person name="Boedeker C."/>
            <person name="Pinto D."/>
            <person name="Vollmers J."/>
            <person name="Rivas-Marin E."/>
            <person name="Kohn T."/>
            <person name="Peeters S.H."/>
            <person name="Heuer A."/>
            <person name="Rast P."/>
            <person name="Oberbeckmann S."/>
            <person name="Bunk B."/>
            <person name="Jeske O."/>
            <person name="Meyerdierks A."/>
            <person name="Storesund J.E."/>
            <person name="Kallscheuer N."/>
            <person name="Luecker S."/>
            <person name="Lage O.M."/>
            <person name="Pohl T."/>
            <person name="Merkel B.J."/>
            <person name="Hornburger P."/>
            <person name="Mueller R.-W."/>
            <person name="Bruemmer F."/>
            <person name="Labrenz M."/>
            <person name="Spormann A.M."/>
            <person name="Op Den Camp H."/>
            <person name="Overmann J."/>
            <person name="Amann R."/>
            <person name="Jetten M.S.M."/>
            <person name="Mascher T."/>
            <person name="Medema M.H."/>
            <person name="Devos D.P."/>
            <person name="Kaster A.-K."/>
            <person name="Ovreas L."/>
            <person name="Rohde M."/>
            <person name="Galperin M.Y."/>
            <person name="Jogler C."/>
        </authorList>
    </citation>
    <scope>NUCLEOTIDE SEQUENCE [LARGE SCALE GENOMIC DNA]</scope>
    <source>
        <strain evidence="1 2">Pan14r</strain>
    </source>
</reference>
<evidence type="ECO:0000313" key="2">
    <source>
        <dbReference type="Proteomes" id="UP000317238"/>
    </source>
</evidence>
<accession>A0A5C5Y7N0</accession>
<gene>
    <name evidence="1" type="ORF">Pan14r_16480</name>
</gene>